<dbReference type="GO" id="GO:0030288">
    <property type="term" value="C:outer membrane-bounded periplasmic space"/>
    <property type="evidence" value="ECO:0007669"/>
    <property type="project" value="TreeGrafter"/>
</dbReference>
<dbReference type="InterPro" id="IPR050682">
    <property type="entry name" value="ModA/WtpA"/>
</dbReference>
<dbReference type="Pfam" id="PF13531">
    <property type="entry name" value="SBP_bac_11"/>
    <property type="match status" value="1"/>
</dbReference>
<dbReference type="Proteomes" id="UP000681356">
    <property type="component" value="Unassembled WGS sequence"/>
</dbReference>
<feature type="chain" id="PRO_5035286240" evidence="7">
    <location>
        <begin position="20"/>
        <end position="243"/>
    </location>
</feature>
<dbReference type="NCBIfam" id="TIGR01256">
    <property type="entry name" value="modA"/>
    <property type="match status" value="1"/>
</dbReference>
<dbReference type="SUPFAM" id="SSF53850">
    <property type="entry name" value="Periplasmic binding protein-like II"/>
    <property type="match status" value="1"/>
</dbReference>
<organism evidence="8 9">
    <name type="scientific">Thetidibacter halocola</name>
    <dbReference type="NCBI Taxonomy" id="2827239"/>
    <lineage>
        <taxon>Bacteria</taxon>
        <taxon>Pseudomonadati</taxon>
        <taxon>Pseudomonadota</taxon>
        <taxon>Alphaproteobacteria</taxon>
        <taxon>Rhodobacterales</taxon>
        <taxon>Roseobacteraceae</taxon>
        <taxon>Thetidibacter</taxon>
    </lineage>
</organism>
<reference evidence="8" key="1">
    <citation type="submission" date="2021-04" db="EMBL/GenBank/DDBJ databases">
        <authorList>
            <person name="Yoon J."/>
        </authorList>
    </citation>
    <scope>NUCLEOTIDE SEQUENCE</scope>
    <source>
        <strain evidence="8">KMU-90</strain>
    </source>
</reference>
<gene>
    <name evidence="8" type="primary">modA</name>
    <name evidence="8" type="ORF">KB874_04955</name>
</gene>
<keyword evidence="4 7" id="KW-0732">Signal</keyword>
<comment type="subunit">
    <text evidence="5">The complex is composed of two ATP-binding proteins (ModC), two transmembrane proteins (ModB) and a solute-binding protein (ModA).</text>
</comment>
<evidence type="ECO:0000256" key="2">
    <source>
        <dbReference type="ARBA" id="ARBA00022505"/>
    </source>
</evidence>
<dbReference type="GO" id="GO:1901359">
    <property type="term" value="F:tungstate binding"/>
    <property type="evidence" value="ECO:0007669"/>
    <property type="project" value="UniProtKB-ARBA"/>
</dbReference>
<evidence type="ECO:0000256" key="6">
    <source>
        <dbReference type="PIRSR" id="PIRSR004846-1"/>
    </source>
</evidence>
<evidence type="ECO:0000256" key="5">
    <source>
        <dbReference type="ARBA" id="ARBA00062515"/>
    </source>
</evidence>
<feature type="binding site" evidence="6">
    <location>
        <position position="29"/>
    </location>
    <ligand>
        <name>molybdate</name>
        <dbReference type="ChEBI" id="CHEBI:36264"/>
    </ligand>
</feature>
<keyword evidence="9" id="KW-1185">Reference proteome</keyword>
<comment type="caution">
    <text evidence="8">The sequence shown here is derived from an EMBL/GenBank/DDBJ whole genome shotgun (WGS) entry which is preliminary data.</text>
</comment>
<dbReference type="GO" id="GO:0015689">
    <property type="term" value="P:molybdate ion transport"/>
    <property type="evidence" value="ECO:0007669"/>
    <property type="project" value="InterPro"/>
</dbReference>
<dbReference type="PANTHER" id="PTHR30632:SF17">
    <property type="entry name" value="MOLYBDATE-BINDING PROTEIN MODA"/>
    <property type="match status" value="1"/>
</dbReference>
<evidence type="ECO:0000256" key="1">
    <source>
        <dbReference type="ARBA" id="ARBA00009175"/>
    </source>
</evidence>
<dbReference type="PIRSF" id="PIRSF004846">
    <property type="entry name" value="ModA"/>
    <property type="match status" value="1"/>
</dbReference>
<dbReference type="RefSeq" id="WP_212535451.1">
    <property type="nucleotide sequence ID" value="NZ_JAGTUU010000002.1"/>
</dbReference>
<dbReference type="FunFam" id="3.40.190.10:FF:000035">
    <property type="entry name" value="Molybdate ABC transporter substrate-binding protein"/>
    <property type="match status" value="1"/>
</dbReference>
<evidence type="ECO:0000313" key="9">
    <source>
        <dbReference type="Proteomes" id="UP000681356"/>
    </source>
</evidence>
<dbReference type="Gene3D" id="3.40.190.10">
    <property type="entry name" value="Periplasmic binding protein-like II"/>
    <property type="match status" value="2"/>
</dbReference>
<evidence type="ECO:0000256" key="3">
    <source>
        <dbReference type="ARBA" id="ARBA00022723"/>
    </source>
</evidence>
<feature type="binding site" evidence="6">
    <location>
        <position position="179"/>
    </location>
    <ligand>
        <name>molybdate</name>
        <dbReference type="ChEBI" id="CHEBI:36264"/>
    </ligand>
</feature>
<feature type="binding site" evidence="6">
    <location>
        <position position="134"/>
    </location>
    <ligand>
        <name>molybdate</name>
        <dbReference type="ChEBI" id="CHEBI:36264"/>
    </ligand>
</feature>
<feature type="signal peptide" evidence="7">
    <location>
        <begin position="1"/>
        <end position="19"/>
    </location>
</feature>
<dbReference type="GO" id="GO:0046872">
    <property type="term" value="F:metal ion binding"/>
    <property type="evidence" value="ECO:0007669"/>
    <property type="project" value="UniProtKB-KW"/>
</dbReference>
<keyword evidence="3 6" id="KW-0479">Metal-binding</keyword>
<feature type="binding site" evidence="6">
    <location>
        <position position="56"/>
    </location>
    <ligand>
        <name>molybdate</name>
        <dbReference type="ChEBI" id="CHEBI:36264"/>
    </ligand>
</feature>
<evidence type="ECO:0000313" key="8">
    <source>
        <dbReference type="EMBL" id="MBS0123474.1"/>
    </source>
</evidence>
<dbReference type="AlphaFoldDB" id="A0A8J7WE12"/>
<protein>
    <submittedName>
        <fullName evidence="8">Molybdate ABC transporter substrate-binding protein</fullName>
    </submittedName>
</protein>
<sequence length="243" mass="25201">MIRVLSLICLLFTPVALRAEGPTVFAASSLKTALDLIAEDYGAATGQTVTLSYAGTSALARQIQFGAPADLYISANAEWMDVLQEQALILPESRVDLLGNRLVLIGPAGAAPIDMAAPLPQGRIAMALVEAVPAGIYGKAALESLGLWDAAEPNVVQTDNVRAALALVALGEAQLGVVYASDAVAEPRVTVLAEFPADSHPPIVYPAAIVAPGKPEARAFLDHLAGPQARAVFDAQGFLPLTD</sequence>
<dbReference type="EMBL" id="JAGTUU010000002">
    <property type="protein sequence ID" value="MBS0123474.1"/>
    <property type="molecule type" value="Genomic_DNA"/>
</dbReference>
<comment type="similarity">
    <text evidence="1">Belongs to the bacterial solute-binding protein ModA family.</text>
</comment>
<dbReference type="GO" id="GO:0030973">
    <property type="term" value="F:molybdate ion binding"/>
    <property type="evidence" value="ECO:0007669"/>
    <property type="project" value="TreeGrafter"/>
</dbReference>
<accession>A0A8J7WE12</accession>
<evidence type="ECO:0000256" key="4">
    <source>
        <dbReference type="ARBA" id="ARBA00022729"/>
    </source>
</evidence>
<feature type="binding site" evidence="6">
    <location>
        <position position="161"/>
    </location>
    <ligand>
        <name>molybdate</name>
        <dbReference type="ChEBI" id="CHEBI:36264"/>
    </ligand>
</feature>
<dbReference type="PANTHER" id="PTHR30632">
    <property type="entry name" value="MOLYBDATE-BINDING PERIPLASMIC PROTEIN"/>
    <property type="match status" value="1"/>
</dbReference>
<keyword evidence="2 6" id="KW-0500">Molybdenum</keyword>
<dbReference type="InterPro" id="IPR005950">
    <property type="entry name" value="ModA"/>
</dbReference>
<name>A0A8J7WE12_9RHOB</name>
<proteinExistence type="inferred from homology"/>
<evidence type="ECO:0000256" key="7">
    <source>
        <dbReference type="SAM" id="SignalP"/>
    </source>
</evidence>